<dbReference type="InterPro" id="IPR036457">
    <property type="entry name" value="PPM-type-like_dom_sf"/>
</dbReference>
<organism evidence="1">
    <name type="scientific">marine sediment metagenome</name>
    <dbReference type="NCBI Taxonomy" id="412755"/>
    <lineage>
        <taxon>unclassified sequences</taxon>
        <taxon>metagenomes</taxon>
        <taxon>ecological metagenomes</taxon>
    </lineage>
</organism>
<proteinExistence type="predicted"/>
<dbReference type="AlphaFoldDB" id="X1PCT3"/>
<dbReference type="EMBL" id="BARV01026076">
    <property type="protein sequence ID" value="GAI36825.1"/>
    <property type="molecule type" value="Genomic_DNA"/>
</dbReference>
<dbReference type="Gene3D" id="3.60.40.10">
    <property type="entry name" value="PPM-type phosphatase domain"/>
    <property type="match status" value="1"/>
</dbReference>
<protein>
    <recommendedName>
        <fullName evidence="2">PPM-type phosphatase domain-containing protein</fullName>
    </recommendedName>
</protein>
<gene>
    <name evidence="1" type="ORF">S06H3_42209</name>
</gene>
<evidence type="ECO:0000313" key="1">
    <source>
        <dbReference type="EMBL" id="GAI36825.1"/>
    </source>
</evidence>
<accession>X1PCT3</accession>
<reference evidence="1" key="1">
    <citation type="journal article" date="2014" name="Front. Microbiol.">
        <title>High frequency of phylogenetically diverse reductive dehalogenase-homologous genes in deep subseafloor sedimentary metagenomes.</title>
        <authorList>
            <person name="Kawai M."/>
            <person name="Futagami T."/>
            <person name="Toyoda A."/>
            <person name="Takaki Y."/>
            <person name="Nishi S."/>
            <person name="Hori S."/>
            <person name="Arai W."/>
            <person name="Tsubouchi T."/>
            <person name="Morono Y."/>
            <person name="Uchiyama I."/>
            <person name="Ito T."/>
            <person name="Fujiyama A."/>
            <person name="Inagaki F."/>
            <person name="Takami H."/>
        </authorList>
    </citation>
    <scope>NUCLEOTIDE SEQUENCE</scope>
    <source>
        <strain evidence="1">Expedition CK06-06</strain>
    </source>
</reference>
<sequence>MIRFPYSLNRTIVNNVEKTVQLKSDWGIVSSGYKNLSAETMPLVPSGLVIICTDGVAEKIDMSGYDKVLRADVSQLSEKILKDRRHKTDDVAILISLS</sequence>
<comment type="caution">
    <text evidence="1">The sequence shown here is derived from an EMBL/GenBank/DDBJ whole genome shotgun (WGS) entry which is preliminary data.</text>
</comment>
<evidence type="ECO:0008006" key="2">
    <source>
        <dbReference type="Google" id="ProtNLM"/>
    </source>
</evidence>
<name>X1PCT3_9ZZZZ</name>